<keyword evidence="1" id="KW-1133">Transmembrane helix</keyword>
<keyword evidence="1" id="KW-0812">Transmembrane</keyword>
<protein>
    <submittedName>
        <fullName evidence="2">Uncharacterized protein</fullName>
    </submittedName>
</protein>
<proteinExistence type="predicted"/>
<keyword evidence="1" id="KW-0472">Membrane</keyword>
<dbReference type="Proteomes" id="UP001333110">
    <property type="component" value="Unassembled WGS sequence"/>
</dbReference>
<feature type="transmembrane region" description="Helical" evidence="1">
    <location>
        <begin position="25"/>
        <end position="51"/>
    </location>
</feature>
<evidence type="ECO:0000313" key="3">
    <source>
        <dbReference type="Proteomes" id="UP001333110"/>
    </source>
</evidence>
<evidence type="ECO:0000313" key="2">
    <source>
        <dbReference type="EMBL" id="KAK4831895.1"/>
    </source>
</evidence>
<dbReference type="EMBL" id="JAUNZN010000001">
    <property type="protein sequence ID" value="KAK4831895.1"/>
    <property type="molecule type" value="Genomic_DNA"/>
</dbReference>
<organism evidence="2 3">
    <name type="scientific">Mycteria americana</name>
    <name type="common">Wood stork</name>
    <dbReference type="NCBI Taxonomy" id="33587"/>
    <lineage>
        <taxon>Eukaryota</taxon>
        <taxon>Metazoa</taxon>
        <taxon>Chordata</taxon>
        <taxon>Craniata</taxon>
        <taxon>Vertebrata</taxon>
        <taxon>Euteleostomi</taxon>
        <taxon>Archelosauria</taxon>
        <taxon>Archosauria</taxon>
        <taxon>Dinosauria</taxon>
        <taxon>Saurischia</taxon>
        <taxon>Theropoda</taxon>
        <taxon>Coelurosauria</taxon>
        <taxon>Aves</taxon>
        <taxon>Neognathae</taxon>
        <taxon>Neoaves</taxon>
        <taxon>Aequornithes</taxon>
        <taxon>Ciconiiformes</taxon>
        <taxon>Ciconiidae</taxon>
        <taxon>Mycteria</taxon>
    </lineage>
</organism>
<name>A0AAN7PKH9_MYCAM</name>
<sequence>MWLCRAEIGLCRNNIHLDHFNLRSLIHLLVVLMFFSGPTLGCVSIYMTYFYNQLLYPGSNILPQCSSPDGFTSALPLEYSGPQILCIPNSKTRGVNLESPLVLSARGSRLNRPNSLSFSSYERCSMPFISPSSPSWPFTELTPVCACLSCTGESRARPSIPDAASSGLSKRGRITSLDLLAVPCLVKPQRLLAFFATNAHCWLMVNLVPTSTSRAFFAKLLQSLSTSRAFIAEHDTIRWGVVGFDTPSSKTLEVDLRFLLVSQRLQSIERAHKLPFDSQELNLLARQDSLGHLWHLNNTLCMHFETMKYKELNRVNIEVKFPNIQSKPPLVQLEAISSRPITCYLGEETDPHLSTTSFQTLHQLRCPSLDTLQHLNVSLVVRGPKLNTVFKVRPHQCRVQGHDHFPSPAGHAIPDTSQDAVVFLGHLGTLLAHIQPAVNQHPQVLLCLAAFQPLFPKPVALHGVAVSQVQDLALGLVEPHTIGLSPWIRPVQIPL</sequence>
<evidence type="ECO:0000256" key="1">
    <source>
        <dbReference type="SAM" id="Phobius"/>
    </source>
</evidence>
<dbReference type="AlphaFoldDB" id="A0AAN7PKH9"/>
<keyword evidence="3" id="KW-1185">Reference proteome</keyword>
<reference evidence="2 3" key="1">
    <citation type="journal article" date="2023" name="J. Hered.">
        <title>Chromosome-level genome of the wood stork (Mycteria americana) provides insight into avian chromosome evolution.</title>
        <authorList>
            <person name="Flamio R. Jr."/>
            <person name="Ramstad K.M."/>
        </authorList>
    </citation>
    <scope>NUCLEOTIDE SEQUENCE [LARGE SCALE GENOMIC DNA]</scope>
    <source>
        <strain evidence="2">JAX WOST 10</strain>
    </source>
</reference>
<comment type="caution">
    <text evidence="2">The sequence shown here is derived from an EMBL/GenBank/DDBJ whole genome shotgun (WGS) entry which is preliminary data.</text>
</comment>
<gene>
    <name evidence="2" type="ORF">QYF61_020042</name>
</gene>
<accession>A0AAN7PKH9</accession>